<dbReference type="AlphaFoldDB" id="A0A521B4R3"/>
<evidence type="ECO:0000313" key="3">
    <source>
        <dbReference type="EMBL" id="SMO41680.1"/>
    </source>
</evidence>
<dbReference type="InterPro" id="IPR038763">
    <property type="entry name" value="DHH_sf"/>
</dbReference>
<evidence type="ECO:0000259" key="2">
    <source>
        <dbReference type="Pfam" id="PF02272"/>
    </source>
</evidence>
<dbReference type="Proteomes" id="UP000319040">
    <property type="component" value="Unassembled WGS sequence"/>
</dbReference>
<dbReference type="Gene3D" id="3.10.310.30">
    <property type="match status" value="1"/>
</dbReference>
<dbReference type="Pfam" id="PF02272">
    <property type="entry name" value="DHHA1"/>
    <property type="match status" value="1"/>
</dbReference>
<evidence type="ECO:0000259" key="1">
    <source>
        <dbReference type="Pfam" id="PF01368"/>
    </source>
</evidence>
<dbReference type="PANTHER" id="PTHR47618">
    <property type="entry name" value="BIFUNCTIONAL OLIGORIBONUCLEASE AND PAP PHOSPHATASE NRNA"/>
    <property type="match status" value="1"/>
</dbReference>
<sequence length="341" mass="38329">MTDSTLVESLKQLIQTSNRIVIVPHLNPDGDAMGASLGWWHVLKKMGKEPTVLNPTAYPMFLGWMKGADDTINFEKDSGLAIALLKKADLLMYVDFNCLKRTGKLEKELEKLKSKKVMIDHHPYPDSIADVMISVPSSSSTCELSYHLINKMGWNEQVGVDAAECFYTGIMTDTGSLSYNSSRPETYRMIAGLLEKSIDKDKIHQLVFHSNSFSRMKLLGHVLANKLFLMPDQEAAFIYLDKNELAQHHFQPGDTEGFVNYPLSIEGINISGFFLEQDDKIKCSFRSRGEVPVNKFSELHFSGGGHRNAAGGESASSLKECVDRFKNELPNFYNKFKNNEI</sequence>
<protein>
    <submittedName>
        <fullName evidence="3">Phosphoesterase RecJ domain-containing protein</fullName>
    </submittedName>
</protein>
<dbReference type="Pfam" id="PF01368">
    <property type="entry name" value="DHH"/>
    <property type="match status" value="1"/>
</dbReference>
<dbReference type="Gene3D" id="3.90.1640.10">
    <property type="entry name" value="inorganic pyrophosphatase (n-terminal core)"/>
    <property type="match status" value="1"/>
</dbReference>
<evidence type="ECO:0000313" key="4">
    <source>
        <dbReference type="Proteomes" id="UP000319040"/>
    </source>
</evidence>
<dbReference type="PANTHER" id="PTHR47618:SF1">
    <property type="entry name" value="BIFUNCTIONAL OLIGORIBONUCLEASE AND PAP PHOSPHATASE NRNA"/>
    <property type="match status" value="1"/>
</dbReference>
<dbReference type="InterPro" id="IPR001667">
    <property type="entry name" value="DDH_dom"/>
</dbReference>
<dbReference type="EMBL" id="FXTB01000001">
    <property type="protein sequence ID" value="SMO41680.1"/>
    <property type="molecule type" value="Genomic_DNA"/>
</dbReference>
<feature type="domain" description="DHHA1" evidence="2">
    <location>
        <begin position="247"/>
        <end position="329"/>
    </location>
</feature>
<dbReference type="InterPro" id="IPR051319">
    <property type="entry name" value="Oligoribo/pAp-PDE_c-di-AMP_PDE"/>
</dbReference>
<dbReference type="SUPFAM" id="SSF64182">
    <property type="entry name" value="DHH phosphoesterases"/>
    <property type="match status" value="1"/>
</dbReference>
<keyword evidence="4" id="KW-1185">Reference proteome</keyword>
<dbReference type="OrthoDB" id="9803668at2"/>
<name>A0A521B4R3_SACCC</name>
<dbReference type="GO" id="GO:0003676">
    <property type="term" value="F:nucleic acid binding"/>
    <property type="evidence" value="ECO:0007669"/>
    <property type="project" value="InterPro"/>
</dbReference>
<dbReference type="RefSeq" id="WP_142532014.1">
    <property type="nucleotide sequence ID" value="NZ_FXTB01000001.1"/>
</dbReference>
<accession>A0A521B4R3</accession>
<dbReference type="InterPro" id="IPR003156">
    <property type="entry name" value="DHHA1_dom"/>
</dbReference>
<reference evidence="3 4" key="1">
    <citation type="submission" date="2017-05" db="EMBL/GenBank/DDBJ databases">
        <authorList>
            <person name="Varghese N."/>
            <person name="Submissions S."/>
        </authorList>
    </citation>
    <scope>NUCLEOTIDE SEQUENCE [LARGE SCALE GENOMIC DNA]</scope>
    <source>
        <strain evidence="3 4">DSM 27040</strain>
    </source>
</reference>
<proteinExistence type="predicted"/>
<gene>
    <name evidence="3" type="ORF">SAMN06265379_101671</name>
</gene>
<feature type="domain" description="DDH" evidence="1">
    <location>
        <begin position="19"/>
        <end position="170"/>
    </location>
</feature>
<organism evidence="3 4">
    <name type="scientific">Saccharicrinis carchari</name>
    <dbReference type="NCBI Taxonomy" id="1168039"/>
    <lineage>
        <taxon>Bacteria</taxon>
        <taxon>Pseudomonadati</taxon>
        <taxon>Bacteroidota</taxon>
        <taxon>Bacteroidia</taxon>
        <taxon>Marinilabiliales</taxon>
        <taxon>Marinilabiliaceae</taxon>
        <taxon>Saccharicrinis</taxon>
    </lineage>
</organism>